<dbReference type="Proteomes" id="UP000886210">
    <property type="component" value="Unassembled WGS sequence"/>
</dbReference>
<gene>
    <name evidence="2" type="ORF">ENF72_00905</name>
</gene>
<keyword evidence="1" id="KW-0812">Transmembrane</keyword>
<feature type="transmembrane region" description="Helical" evidence="1">
    <location>
        <begin position="6"/>
        <end position="24"/>
    </location>
</feature>
<evidence type="ECO:0000313" key="2">
    <source>
        <dbReference type="EMBL" id="HDD31172.1"/>
    </source>
</evidence>
<comment type="caution">
    <text evidence="2">The sequence shown here is derived from an EMBL/GenBank/DDBJ whole genome shotgun (WGS) entry which is preliminary data.</text>
</comment>
<dbReference type="EMBL" id="DQYG01000037">
    <property type="protein sequence ID" value="HDD31172.1"/>
    <property type="molecule type" value="Genomic_DNA"/>
</dbReference>
<sequence>MNFVDAGIYLLLVALYYLFLKTALEVFTYKELRSYLILAISIVGVAISLGIDLFLGVLVLFAVLKLLKLNLREAIAVAFTAEFGFLLGVIVVMFILTTAGTMFGIEGLEFNMTWEELLHYIASS</sequence>
<organism evidence="2">
    <name type="scientific">Thermococcus litoralis</name>
    <dbReference type="NCBI Taxonomy" id="2265"/>
    <lineage>
        <taxon>Archaea</taxon>
        <taxon>Methanobacteriati</taxon>
        <taxon>Methanobacteriota</taxon>
        <taxon>Thermococci</taxon>
        <taxon>Thermococcales</taxon>
        <taxon>Thermococcaceae</taxon>
        <taxon>Thermococcus</taxon>
    </lineage>
</organism>
<reference evidence="2" key="1">
    <citation type="journal article" date="2020" name="mSystems">
        <title>Genome- and Community-Level Interaction Insights into Carbon Utilization and Element Cycling Functions of Hydrothermarchaeota in Hydrothermal Sediment.</title>
        <authorList>
            <person name="Zhou Z."/>
            <person name="Liu Y."/>
            <person name="Xu W."/>
            <person name="Pan J."/>
            <person name="Luo Z.H."/>
            <person name="Li M."/>
        </authorList>
    </citation>
    <scope>NUCLEOTIDE SEQUENCE [LARGE SCALE GENOMIC DNA]</scope>
    <source>
        <strain evidence="2">HyVt-151</strain>
    </source>
</reference>
<accession>A0A7C0TYE1</accession>
<feature type="transmembrane region" description="Helical" evidence="1">
    <location>
        <begin position="83"/>
        <end position="105"/>
    </location>
</feature>
<protein>
    <submittedName>
        <fullName evidence="2">Uncharacterized protein</fullName>
    </submittedName>
</protein>
<dbReference type="AlphaFoldDB" id="A0A7C0TYE1"/>
<keyword evidence="1" id="KW-0472">Membrane</keyword>
<name>A0A7C0TYE1_THELI</name>
<feature type="transmembrane region" description="Helical" evidence="1">
    <location>
        <begin position="36"/>
        <end position="63"/>
    </location>
</feature>
<evidence type="ECO:0000256" key="1">
    <source>
        <dbReference type="SAM" id="Phobius"/>
    </source>
</evidence>
<keyword evidence="1" id="KW-1133">Transmembrane helix</keyword>
<proteinExistence type="predicted"/>